<dbReference type="Pfam" id="PF01380">
    <property type="entry name" value="SIS"/>
    <property type="match status" value="1"/>
</dbReference>
<feature type="domain" description="HTH rpiR-type" evidence="4">
    <location>
        <begin position="5"/>
        <end position="81"/>
    </location>
</feature>
<dbReference type="RefSeq" id="WP_253969313.1">
    <property type="nucleotide sequence ID" value="NZ_JAMFTH010000009.1"/>
</dbReference>
<dbReference type="GO" id="GO:0097367">
    <property type="term" value="F:carbohydrate derivative binding"/>
    <property type="evidence" value="ECO:0007669"/>
    <property type="project" value="InterPro"/>
</dbReference>
<comment type="caution">
    <text evidence="6">The sequence shown here is derived from an EMBL/GenBank/DDBJ whole genome shotgun (WGS) entry which is preliminary data.</text>
</comment>
<keyword evidence="2" id="KW-0238">DNA-binding</keyword>
<dbReference type="AlphaFoldDB" id="A0A9X2I6P4"/>
<evidence type="ECO:0000259" key="5">
    <source>
        <dbReference type="PROSITE" id="PS51464"/>
    </source>
</evidence>
<dbReference type="GO" id="GO:0003700">
    <property type="term" value="F:DNA-binding transcription factor activity"/>
    <property type="evidence" value="ECO:0007669"/>
    <property type="project" value="InterPro"/>
</dbReference>
<dbReference type="InterPro" id="IPR046348">
    <property type="entry name" value="SIS_dom_sf"/>
</dbReference>
<dbReference type="InterPro" id="IPR000281">
    <property type="entry name" value="HTH_RpiR"/>
</dbReference>
<dbReference type="SUPFAM" id="SSF46689">
    <property type="entry name" value="Homeodomain-like"/>
    <property type="match status" value="1"/>
</dbReference>
<evidence type="ECO:0000256" key="3">
    <source>
        <dbReference type="ARBA" id="ARBA00023163"/>
    </source>
</evidence>
<keyword evidence="3" id="KW-0804">Transcription</keyword>
<reference evidence="6" key="2">
    <citation type="submission" date="2023-01" db="EMBL/GenBank/DDBJ databases">
        <title>Gilvimarinus xylanilyticus HB14 isolated from Caulerpa lentillifera aquaculture base in Hainan, China.</title>
        <authorList>
            <person name="Zhang Y.-J."/>
        </authorList>
    </citation>
    <scope>NUCLEOTIDE SEQUENCE</scope>
    <source>
        <strain evidence="6">HB14</strain>
    </source>
</reference>
<keyword evidence="1" id="KW-0805">Transcription regulation</keyword>
<sequence>MTHEPDIVSRINALFGQLRDAEQKIARVILEDIEFASQASIGELAQRADVSEATITRFARAVDCKNVRDLKLRLAQSLAVGQRFYSDVPAEPEGLHTVYEAIKKALDHNARLVTDAVIEPAVNALAEARQILIFGVGGGSTVLAQECQYRLFRLGFTASAYSDPMLMRMAAAALDANDVVITLSAGGYSPDVQEAAEIAQEYGAKVVAITTDGSPLAAVANYLVPMEPQETDYIFKPSASRYVMMAAIDVLVMELAVRHKRKSRETLRRIKHTLDNHKQGDDRLPLGD</sequence>
<dbReference type="Proteomes" id="UP001139319">
    <property type="component" value="Unassembled WGS sequence"/>
</dbReference>
<dbReference type="GO" id="GO:1901135">
    <property type="term" value="P:carbohydrate derivative metabolic process"/>
    <property type="evidence" value="ECO:0007669"/>
    <property type="project" value="InterPro"/>
</dbReference>
<proteinExistence type="predicted"/>
<feature type="domain" description="SIS" evidence="5">
    <location>
        <begin position="121"/>
        <end position="261"/>
    </location>
</feature>
<evidence type="ECO:0000256" key="1">
    <source>
        <dbReference type="ARBA" id="ARBA00023015"/>
    </source>
</evidence>
<name>A0A9X2I6P4_9GAMM</name>
<accession>A0A9X2I6P4</accession>
<dbReference type="GO" id="GO:0003677">
    <property type="term" value="F:DNA binding"/>
    <property type="evidence" value="ECO:0007669"/>
    <property type="project" value="UniProtKB-KW"/>
</dbReference>
<organism evidence="6 7">
    <name type="scientific">Gilvimarinus xylanilyticus</name>
    <dbReference type="NCBI Taxonomy" id="2944139"/>
    <lineage>
        <taxon>Bacteria</taxon>
        <taxon>Pseudomonadati</taxon>
        <taxon>Pseudomonadota</taxon>
        <taxon>Gammaproteobacteria</taxon>
        <taxon>Cellvibrionales</taxon>
        <taxon>Cellvibrionaceae</taxon>
        <taxon>Gilvimarinus</taxon>
    </lineage>
</organism>
<dbReference type="InterPro" id="IPR001347">
    <property type="entry name" value="SIS_dom"/>
</dbReference>
<dbReference type="PROSITE" id="PS51071">
    <property type="entry name" value="HTH_RPIR"/>
    <property type="match status" value="1"/>
</dbReference>
<dbReference type="InterPro" id="IPR036388">
    <property type="entry name" value="WH-like_DNA-bd_sf"/>
</dbReference>
<gene>
    <name evidence="6" type="ORF">M6D89_17105</name>
</gene>
<evidence type="ECO:0000259" key="4">
    <source>
        <dbReference type="PROSITE" id="PS51071"/>
    </source>
</evidence>
<dbReference type="Pfam" id="PF01418">
    <property type="entry name" value="HTH_6"/>
    <property type="match status" value="1"/>
</dbReference>
<protein>
    <submittedName>
        <fullName evidence="6">MurR/RpiR family transcriptional regulator</fullName>
    </submittedName>
</protein>
<dbReference type="PANTHER" id="PTHR30514:SF1">
    <property type="entry name" value="HTH-TYPE TRANSCRIPTIONAL REGULATOR HEXR-RELATED"/>
    <property type="match status" value="1"/>
</dbReference>
<dbReference type="EMBL" id="JAMFTH010000009">
    <property type="protein sequence ID" value="MCP8901026.1"/>
    <property type="molecule type" value="Genomic_DNA"/>
</dbReference>
<dbReference type="Gene3D" id="3.40.50.10490">
    <property type="entry name" value="Glucose-6-phosphate isomerase like protein, domain 1"/>
    <property type="match status" value="1"/>
</dbReference>
<reference evidence="6" key="1">
    <citation type="submission" date="2022-05" db="EMBL/GenBank/DDBJ databases">
        <authorList>
            <person name="Sun H.-N."/>
        </authorList>
    </citation>
    <scope>NUCLEOTIDE SEQUENCE</scope>
    <source>
        <strain evidence="6">HB14</strain>
    </source>
</reference>
<evidence type="ECO:0000256" key="2">
    <source>
        <dbReference type="ARBA" id="ARBA00023125"/>
    </source>
</evidence>
<dbReference type="CDD" id="cd05013">
    <property type="entry name" value="SIS_RpiR"/>
    <property type="match status" value="1"/>
</dbReference>
<evidence type="ECO:0000313" key="7">
    <source>
        <dbReference type="Proteomes" id="UP001139319"/>
    </source>
</evidence>
<dbReference type="InterPro" id="IPR047640">
    <property type="entry name" value="RpiR-like"/>
</dbReference>
<evidence type="ECO:0000313" key="6">
    <source>
        <dbReference type="EMBL" id="MCP8901026.1"/>
    </source>
</evidence>
<dbReference type="InterPro" id="IPR035472">
    <property type="entry name" value="RpiR-like_SIS"/>
</dbReference>
<dbReference type="InterPro" id="IPR009057">
    <property type="entry name" value="Homeodomain-like_sf"/>
</dbReference>
<dbReference type="Gene3D" id="1.10.10.10">
    <property type="entry name" value="Winged helix-like DNA-binding domain superfamily/Winged helix DNA-binding domain"/>
    <property type="match status" value="1"/>
</dbReference>
<keyword evidence="7" id="KW-1185">Reference proteome</keyword>
<dbReference type="PROSITE" id="PS51464">
    <property type="entry name" value="SIS"/>
    <property type="match status" value="1"/>
</dbReference>
<dbReference type="SUPFAM" id="SSF53697">
    <property type="entry name" value="SIS domain"/>
    <property type="match status" value="1"/>
</dbReference>
<dbReference type="PANTHER" id="PTHR30514">
    <property type="entry name" value="GLUCOKINASE"/>
    <property type="match status" value="1"/>
</dbReference>